<reference evidence="2 3" key="1">
    <citation type="journal article" date="2018" name="Sci. Rep.">
        <title>Genomic signatures of local adaptation to the degree of environmental predictability in rotifers.</title>
        <authorList>
            <person name="Franch-Gras L."/>
            <person name="Hahn C."/>
            <person name="Garcia-Roger E.M."/>
            <person name="Carmona M.J."/>
            <person name="Serra M."/>
            <person name="Gomez A."/>
        </authorList>
    </citation>
    <scope>NUCLEOTIDE SEQUENCE [LARGE SCALE GENOMIC DNA]</scope>
    <source>
        <strain evidence="2">HYR1</strain>
    </source>
</reference>
<organism evidence="2 3">
    <name type="scientific">Brachionus plicatilis</name>
    <name type="common">Marine rotifer</name>
    <name type="synonym">Brachionus muelleri</name>
    <dbReference type="NCBI Taxonomy" id="10195"/>
    <lineage>
        <taxon>Eukaryota</taxon>
        <taxon>Metazoa</taxon>
        <taxon>Spiralia</taxon>
        <taxon>Gnathifera</taxon>
        <taxon>Rotifera</taxon>
        <taxon>Eurotatoria</taxon>
        <taxon>Monogononta</taxon>
        <taxon>Pseudotrocha</taxon>
        <taxon>Ploima</taxon>
        <taxon>Brachionidae</taxon>
        <taxon>Brachionus</taxon>
    </lineage>
</organism>
<evidence type="ECO:0000313" key="2">
    <source>
        <dbReference type="EMBL" id="RNA34347.1"/>
    </source>
</evidence>
<keyword evidence="3" id="KW-1185">Reference proteome</keyword>
<sequence length="169" mass="20177">MLITSTAMGVSTGISMPFIVVFLVHRRAITLKNGEMKLFFRFLSYKAFHFCTKLSFIKFSKKEHNITIKIGLNRGKKNLKKFSFKKRISKNYPWFLHLNFSKTLIKKPKKELKFMLKLQENSDKWQIYCIRQPKIFPYKSMNLIIFSSLKYFLHLISLEIFCKIDCKKD</sequence>
<evidence type="ECO:0000313" key="3">
    <source>
        <dbReference type="Proteomes" id="UP000276133"/>
    </source>
</evidence>
<dbReference type="EMBL" id="REGN01001494">
    <property type="protein sequence ID" value="RNA34347.1"/>
    <property type="molecule type" value="Genomic_DNA"/>
</dbReference>
<keyword evidence="1" id="KW-0812">Transmembrane</keyword>
<feature type="transmembrane region" description="Helical" evidence="1">
    <location>
        <begin position="6"/>
        <end position="24"/>
    </location>
</feature>
<keyword evidence="1" id="KW-1133">Transmembrane helix</keyword>
<keyword evidence="1" id="KW-0472">Membrane</keyword>
<evidence type="ECO:0000256" key="1">
    <source>
        <dbReference type="SAM" id="Phobius"/>
    </source>
</evidence>
<name>A0A3M7SFC5_BRAPC</name>
<proteinExistence type="predicted"/>
<protein>
    <submittedName>
        <fullName evidence="2">Uncharacterized protein</fullName>
    </submittedName>
</protein>
<dbReference type="Proteomes" id="UP000276133">
    <property type="component" value="Unassembled WGS sequence"/>
</dbReference>
<accession>A0A3M7SFC5</accession>
<comment type="caution">
    <text evidence="2">The sequence shown here is derived from an EMBL/GenBank/DDBJ whole genome shotgun (WGS) entry which is preliminary data.</text>
</comment>
<dbReference type="AlphaFoldDB" id="A0A3M7SFC5"/>
<gene>
    <name evidence="2" type="ORF">BpHYR1_015449</name>
</gene>